<keyword evidence="1" id="KW-0175">Coiled coil</keyword>
<dbReference type="Proteomes" id="UP000321570">
    <property type="component" value="Unassembled WGS sequence"/>
</dbReference>
<evidence type="ECO:0000313" key="5">
    <source>
        <dbReference type="Proteomes" id="UP000321570"/>
    </source>
</evidence>
<evidence type="ECO:0000313" key="4">
    <source>
        <dbReference type="Proteomes" id="UP000274504"/>
    </source>
</evidence>
<reference evidence="3 5" key="3">
    <citation type="submission" date="2019-07" db="EMBL/GenBank/DDBJ databases">
        <authorList>
            <person name="Jastrzebski P J."/>
            <person name="Paukszto L."/>
            <person name="Jastrzebski P J."/>
        </authorList>
    </citation>
    <scope>NUCLEOTIDE SEQUENCE [LARGE SCALE GENOMIC DNA]</scope>
    <source>
        <strain evidence="3 5">WMS-il1</strain>
    </source>
</reference>
<gene>
    <name evidence="2" type="ORF">HDID_LOCUS3055</name>
    <name evidence="3" type="ORF">WMSIL1_LOCUS11366</name>
</gene>
<organism evidence="6">
    <name type="scientific">Hymenolepis diminuta</name>
    <name type="common">Rat tapeworm</name>
    <dbReference type="NCBI Taxonomy" id="6216"/>
    <lineage>
        <taxon>Eukaryota</taxon>
        <taxon>Metazoa</taxon>
        <taxon>Spiralia</taxon>
        <taxon>Lophotrochozoa</taxon>
        <taxon>Platyhelminthes</taxon>
        <taxon>Cestoda</taxon>
        <taxon>Eucestoda</taxon>
        <taxon>Cyclophyllidea</taxon>
        <taxon>Hymenolepididae</taxon>
        <taxon>Hymenolepis</taxon>
    </lineage>
</organism>
<keyword evidence="5" id="KW-1185">Reference proteome</keyword>
<dbReference type="OrthoDB" id="10582241at2759"/>
<evidence type="ECO:0000313" key="2">
    <source>
        <dbReference type="EMBL" id="VDL26833.1"/>
    </source>
</evidence>
<evidence type="ECO:0000313" key="6">
    <source>
        <dbReference type="WBParaSite" id="HDID_0000305701-mRNA-1"/>
    </source>
</evidence>
<reference evidence="6" key="1">
    <citation type="submission" date="2017-02" db="UniProtKB">
        <authorList>
            <consortium name="WormBaseParasite"/>
        </authorList>
    </citation>
    <scope>IDENTIFICATION</scope>
</reference>
<dbReference type="EMBL" id="UYSG01000861">
    <property type="protein sequence ID" value="VDL26833.1"/>
    <property type="molecule type" value="Genomic_DNA"/>
</dbReference>
<proteinExistence type="predicted"/>
<evidence type="ECO:0000313" key="3">
    <source>
        <dbReference type="EMBL" id="VUZ52959.1"/>
    </source>
</evidence>
<dbReference type="EMBL" id="CABIJS010000543">
    <property type="protein sequence ID" value="VUZ52959.1"/>
    <property type="molecule type" value="Genomic_DNA"/>
</dbReference>
<accession>A0A0R3SE80</accession>
<reference evidence="2 4" key="2">
    <citation type="submission" date="2018-11" db="EMBL/GenBank/DDBJ databases">
        <authorList>
            <consortium name="Pathogen Informatics"/>
        </authorList>
    </citation>
    <scope>NUCLEOTIDE SEQUENCE [LARGE SCALE GENOMIC DNA]</scope>
</reference>
<dbReference type="AlphaFoldDB" id="A0A0R3SE80"/>
<dbReference type="Proteomes" id="UP000274504">
    <property type="component" value="Unassembled WGS sequence"/>
</dbReference>
<dbReference type="WBParaSite" id="HDID_0000305701-mRNA-1">
    <property type="protein sequence ID" value="HDID_0000305701-mRNA-1"/>
    <property type="gene ID" value="HDID_0000305701"/>
</dbReference>
<evidence type="ECO:0000256" key="1">
    <source>
        <dbReference type="SAM" id="Coils"/>
    </source>
</evidence>
<sequence>MPLKIQGRQAFKQKVKSNLNTSNGKDWKAYFRLNSEENWDATDEINVNLIIPKSVSSSKSKKEHVKKISVRMPLPNLRPRIKACNVSISACGTDIQPLACIKSQNGVFPVKTDSQKYLSSSKSLKTAKISRRIQKSSHISIKKTSSGNIEGKIEVVKKERGYDIQRENSPENKEFLNDKKEIGPLEPISSDRTGVNEKEDITIKESALEENILDGIQNQPTIDFYPTPSLDKESDQYNYQDENVDKLALTKVELPKPSINEVPTDENVDNFISTQIIEGDQGLNILLNMQLFLPEDKFDLIQERFACLLEELEVLFKNDFSKKPAELPSNNLPQYLTSTTQEESPTLITNFLETPIVTSQNESFQNELTEFFKEMQEFDNDTQKEVIFILKEIVLVLETLKHCEPEKQFCNLDQNVKSTPRLRCLIAQLKSAIQPLHPNPPISERTDVAAELGCLLDVLREILRNGYIDYENLVNTAHILCYIDDEFQQQGSFSNPLDVNIRKLLEIINAKLIHSSISSKNPNEERMLDTSNPISPTIIDAGKSVMGYQNEQYIPTPSANFVNSPVALVIAKFHELVQNLEKELSGVQESTVEKLLSTVHQIGAILTSNSDNIRQVNEIKDTLDKMEQKMIQSNSECLEVVSRLFFCSIIDGISGGTNQPKEHQRKKDFKKLKNFLKHQR</sequence>
<name>A0A0R3SE80_HYMDI</name>
<feature type="coiled-coil region" evidence="1">
    <location>
        <begin position="570"/>
        <end position="636"/>
    </location>
</feature>
<protein>
    <submittedName>
        <fullName evidence="6">Sister chromatid cohesion protein</fullName>
    </submittedName>
</protein>